<evidence type="ECO:0008006" key="3">
    <source>
        <dbReference type="Google" id="ProtNLM"/>
    </source>
</evidence>
<evidence type="ECO:0000313" key="1">
    <source>
        <dbReference type="EMBL" id="MBN7769863.1"/>
    </source>
</evidence>
<gene>
    <name evidence="1" type="ORF">JYP53_08125</name>
</gene>
<dbReference type="EMBL" id="JAFKDB010000012">
    <property type="protein sequence ID" value="MBN7769863.1"/>
    <property type="molecule type" value="Genomic_DNA"/>
</dbReference>
<comment type="caution">
    <text evidence="1">The sequence shown here is derived from an EMBL/GenBank/DDBJ whole genome shotgun (WGS) entry which is preliminary data.</text>
</comment>
<keyword evidence="2" id="KW-1185">Reference proteome</keyword>
<dbReference type="RefSeq" id="WP_051146618.1">
    <property type="nucleotide sequence ID" value="NZ_JAFKDB010000012.1"/>
</dbReference>
<sequence>MRHSCFFVAVSLTILTLSGCRIESGGGSSSAFNPATNVDLTFSSFDLSEQTGNTLFADVIQGVEPDPYAPNAGEARTVADSLRAQLTQFAGLTYTDETPPALSSVRNALDLMRRVIGEGDVRNFQEGRQYIERRIDQGKAGEYNNRTNQVQVRFTDQTAWMEGKPAQDYQWQYPIVKWVYTPDSSNRVTRILTWTPAGSFPAGSTRPSATLATQFNPVRFSSSGYNDDARLRTEGTLVIEGERELSFVRTYEGLNSDTLIIDGTQAGTADNTTGGPEFSFAGKTVDCVKIVLDYATPEAQLFTSLDEAPGSEGYCSEKAEADLEFATVQTGLRP</sequence>
<proteinExistence type="predicted"/>
<organism evidence="1 2">
    <name type="scientific">Marinobacter daepoensis</name>
    <dbReference type="NCBI Taxonomy" id="262077"/>
    <lineage>
        <taxon>Bacteria</taxon>
        <taxon>Pseudomonadati</taxon>
        <taxon>Pseudomonadota</taxon>
        <taxon>Gammaproteobacteria</taxon>
        <taxon>Pseudomonadales</taxon>
        <taxon>Marinobacteraceae</taxon>
        <taxon>Marinobacter</taxon>
    </lineage>
</organism>
<accession>A0ABS3BDF0</accession>
<reference evidence="1 2" key="1">
    <citation type="submission" date="2021-02" db="EMBL/GenBank/DDBJ databases">
        <title>PHA producing bacteria isolated from coastal sediment in Guangdong, Shenzhen.</title>
        <authorList>
            <person name="Zheng W."/>
            <person name="Yu S."/>
            <person name="Huang Y."/>
        </authorList>
    </citation>
    <scope>NUCLEOTIDE SEQUENCE [LARGE SCALE GENOMIC DNA]</scope>
    <source>
        <strain evidence="1 2">TN21-5</strain>
    </source>
</reference>
<name>A0ABS3BDF0_9GAMM</name>
<dbReference type="Proteomes" id="UP000664344">
    <property type="component" value="Unassembled WGS sequence"/>
</dbReference>
<protein>
    <recommendedName>
        <fullName evidence="3">Lipoprotein</fullName>
    </recommendedName>
</protein>
<evidence type="ECO:0000313" key="2">
    <source>
        <dbReference type="Proteomes" id="UP000664344"/>
    </source>
</evidence>
<dbReference type="PROSITE" id="PS51257">
    <property type="entry name" value="PROKAR_LIPOPROTEIN"/>
    <property type="match status" value="1"/>
</dbReference>